<organism evidence="1 2">
    <name type="scientific">Dallia pectoralis</name>
    <name type="common">Alaska blackfish</name>
    <dbReference type="NCBI Taxonomy" id="75939"/>
    <lineage>
        <taxon>Eukaryota</taxon>
        <taxon>Metazoa</taxon>
        <taxon>Chordata</taxon>
        <taxon>Craniata</taxon>
        <taxon>Vertebrata</taxon>
        <taxon>Euteleostomi</taxon>
        <taxon>Actinopterygii</taxon>
        <taxon>Neopterygii</taxon>
        <taxon>Teleostei</taxon>
        <taxon>Protacanthopterygii</taxon>
        <taxon>Esociformes</taxon>
        <taxon>Umbridae</taxon>
        <taxon>Dallia</taxon>
    </lineage>
</organism>
<evidence type="ECO:0000313" key="1">
    <source>
        <dbReference type="EMBL" id="KAJ7989382.1"/>
    </source>
</evidence>
<keyword evidence="2" id="KW-1185">Reference proteome</keyword>
<dbReference type="Proteomes" id="UP001157502">
    <property type="component" value="Chromosome 29"/>
</dbReference>
<sequence>MAHCARRPTATTHHPRPGERRQRDGLQQPGLLRGWRNSCVNLKAFPAIINRGDGHLSDRCSGHPEGASPSSVTYRVDLYAGMGPHLTIICPARYWQDHHGPGGDVLVTHHVRGRPDHSNPGSMCPQCKAPRHFT</sequence>
<accession>A0ACC2FDG8</accession>
<protein>
    <submittedName>
        <fullName evidence="1">Uncharacterized protein</fullName>
    </submittedName>
</protein>
<evidence type="ECO:0000313" key="2">
    <source>
        <dbReference type="Proteomes" id="UP001157502"/>
    </source>
</evidence>
<gene>
    <name evidence="1" type="ORF">DPEC_G00303970</name>
</gene>
<name>A0ACC2FDG8_DALPE</name>
<comment type="caution">
    <text evidence="1">The sequence shown here is derived from an EMBL/GenBank/DDBJ whole genome shotgun (WGS) entry which is preliminary data.</text>
</comment>
<proteinExistence type="predicted"/>
<reference evidence="1" key="1">
    <citation type="submission" date="2021-05" db="EMBL/GenBank/DDBJ databases">
        <authorList>
            <person name="Pan Q."/>
            <person name="Jouanno E."/>
            <person name="Zahm M."/>
            <person name="Klopp C."/>
            <person name="Cabau C."/>
            <person name="Louis A."/>
            <person name="Berthelot C."/>
            <person name="Parey E."/>
            <person name="Roest Crollius H."/>
            <person name="Montfort J."/>
            <person name="Robinson-Rechavi M."/>
            <person name="Bouchez O."/>
            <person name="Lampietro C."/>
            <person name="Lopez Roques C."/>
            <person name="Donnadieu C."/>
            <person name="Postlethwait J."/>
            <person name="Bobe J."/>
            <person name="Dillon D."/>
            <person name="Chandos A."/>
            <person name="von Hippel F."/>
            <person name="Guiguen Y."/>
        </authorList>
    </citation>
    <scope>NUCLEOTIDE SEQUENCE</scope>
    <source>
        <strain evidence="1">YG-Jan2019</strain>
    </source>
</reference>
<dbReference type="EMBL" id="CM055756">
    <property type="protein sequence ID" value="KAJ7989382.1"/>
    <property type="molecule type" value="Genomic_DNA"/>
</dbReference>